<keyword evidence="2" id="KW-0614">Plasmid</keyword>
<sequence>MPLSRLKPRSDSALVRNMLGEIEAALTAGASREDVWETLKNEHGMTIGFNGFCKALMRARAARQERAGPPAATTPPLPRLESGGQGNDVDCAIQKAESTPPEAGAPLKGRIVTSSDFEKVHTMDFSDLDDKYTGKRK</sequence>
<dbReference type="HOGENOM" id="CLU_2071097_0_0_6"/>
<feature type="region of interest" description="Disordered" evidence="1">
    <location>
        <begin position="61"/>
        <end position="109"/>
    </location>
</feature>
<evidence type="ECO:0008006" key="4">
    <source>
        <dbReference type="Google" id="ProtNLM"/>
    </source>
</evidence>
<dbReference type="PATRIC" id="fig|1042209.11.peg.149"/>
<gene>
    <name evidence="2" type="ORF">HK44_029835</name>
</gene>
<name>A0A010RDB7_PSEFL</name>
<evidence type="ECO:0000313" key="2">
    <source>
        <dbReference type="EMBL" id="EXF90886.1"/>
    </source>
</evidence>
<evidence type="ECO:0000256" key="1">
    <source>
        <dbReference type="SAM" id="MobiDB-lite"/>
    </source>
</evidence>
<proteinExistence type="predicted"/>
<geneLocation type="plasmid" evidence="2">
    <name>unnamed1</name>
</geneLocation>
<accession>A0A010RDB7</accession>
<reference evidence="2 3" key="1">
    <citation type="journal article" date="2011" name="J. Bacteriol.">
        <title>Draft genome sequence of the polycyclic aromatic hydrocarbon-degrading, genetically engineered bioluminescent bioreporter Pseudomonas fluorescens HK44.</title>
        <authorList>
            <person name="Chauhan A."/>
            <person name="Layton A.C."/>
            <person name="Williams D.E."/>
            <person name="Smartt A.E."/>
            <person name="Ripp S."/>
            <person name="Karpinets T.V."/>
            <person name="Brown S.D."/>
            <person name="Sayler G.S."/>
        </authorList>
    </citation>
    <scope>NUCLEOTIDE SEQUENCE [LARGE SCALE GENOMIC DNA]</scope>
    <source>
        <strain evidence="2 3">HK44</strain>
        <plasmid evidence="2">unnamed1</plasmid>
    </source>
</reference>
<protein>
    <recommendedName>
        <fullName evidence="4">StaA</fullName>
    </recommendedName>
</protein>
<dbReference type="EMBL" id="AFOY02000032">
    <property type="protein sequence ID" value="EXF90886.1"/>
    <property type="molecule type" value="Genomic_DNA"/>
</dbReference>
<dbReference type="Proteomes" id="UP000022611">
    <property type="component" value="Unassembled WGS sequence"/>
</dbReference>
<comment type="caution">
    <text evidence="2">The sequence shown here is derived from an EMBL/GenBank/DDBJ whole genome shotgun (WGS) entry which is preliminary data.</text>
</comment>
<evidence type="ECO:0000313" key="3">
    <source>
        <dbReference type="Proteomes" id="UP000022611"/>
    </source>
</evidence>
<organism evidence="2 3">
    <name type="scientific">Pseudomonas fluorescens HK44</name>
    <dbReference type="NCBI Taxonomy" id="1042209"/>
    <lineage>
        <taxon>Bacteria</taxon>
        <taxon>Pseudomonadati</taxon>
        <taxon>Pseudomonadota</taxon>
        <taxon>Gammaproteobacteria</taxon>
        <taxon>Pseudomonadales</taxon>
        <taxon>Pseudomonadaceae</taxon>
        <taxon>Pseudomonas</taxon>
    </lineage>
</organism>
<dbReference type="AlphaFoldDB" id="A0A010RDB7"/>